<dbReference type="PANTHER" id="PTHR33463:SF167">
    <property type="entry name" value="PUTATIVE-RELATED"/>
    <property type="match status" value="1"/>
</dbReference>
<evidence type="ECO:0000256" key="1">
    <source>
        <dbReference type="ARBA" id="ARBA00022821"/>
    </source>
</evidence>
<dbReference type="Proteomes" id="UP000237347">
    <property type="component" value="Unassembled WGS sequence"/>
</dbReference>
<organism evidence="3 4">
    <name type="scientific">Quercus suber</name>
    <name type="common">Cork oak</name>
    <dbReference type="NCBI Taxonomy" id="58331"/>
    <lineage>
        <taxon>Eukaryota</taxon>
        <taxon>Viridiplantae</taxon>
        <taxon>Streptophyta</taxon>
        <taxon>Embryophyta</taxon>
        <taxon>Tracheophyta</taxon>
        <taxon>Spermatophyta</taxon>
        <taxon>Magnoliopsida</taxon>
        <taxon>eudicotyledons</taxon>
        <taxon>Gunneridae</taxon>
        <taxon>Pentapetalae</taxon>
        <taxon>rosids</taxon>
        <taxon>fabids</taxon>
        <taxon>Fagales</taxon>
        <taxon>Fagaceae</taxon>
        <taxon>Quercus</taxon>
    </lineage>
</organism>
<dbReference type="InterPro" id="IPR057135">
    <property type="entry name" value="At4g27190-like_LRR"/>
</dbReference>
<sequence>MHFRNLNFLTVSKCHGLISLATSSTVKSLVQLKRLYISECKRMREIVTNEGEGEAGDEICFNQLNYLYLEDLPSLRSFDLGNHTIKFPSLEDLVVTGCLEMKIFSNGVLSMPKLKRIGLDENEWWPMRRELLPEEDVNSAIKGFWEENYDPCVQQLFTEKSFSTSGHVSRCGRLKNLLPSSVLVRNLRNLRVSECHGLSCLVPSPTAKSLVQLREMIIDECKTLTEILTNEGGDEAGDEISFSQLKYFELEYLPSLKGFNMSNRTIRFPLLGRVTVTECPELKMFSNGVVWTPNLKEVQLAEKIRRNTDGDLFFW</sequence>
<name>A0AAW0J827_QUESU</name>
<dbReference type="EMBL" id="PKMF04000649">
    <property type="protein sequence ID" value="KAK7822935.1"/>
    <property type="molecule type" value="Genomic_DNA"/>
</dbReference>
<evidence type="ECO:0000313" key="4">
    <source>
        <dbReference type="Proteomes" id="UP000237347"/>
    </source>
</evidence>
<proteinExistence type="predicted"/>
<dbReference type="PANTHER" id="PTHR33463">
    <property type="entry name" value="NB-ARC DOMAIN-CONTAINING PROTEIN-RELATED"/>
    <property type="match status" value="1"/>
</dbReference>
<feature type="domain" description="Disease resistance protein At4g27190-like leucine-rich repeats" evidence="2">
    <location>
        <begin position="185"/>
        <end position="284"/>
    </location>
</feature>
<comment type="caution">
    <text evidence="3">The sequence shown here is derived from an EMBL/GenBank/DDBJ whole genome shotgun (WGS) entry which is preliminary data.</text>
</comment>
<keyword evidence="1" id="KW-0611">Plant defense</keyword>
<reference evidence="3 4" key="1">
    <citation type="journal article" date="2018" name="Sci. Data">
        <title>The draft genome sequence of cork oak.</title>
        <authorList>
            <person name="Ramos A.M."/>
            <person name="Usie A."/>
            <person name="Barbosa P."/>
            <person name="Barros P.M."/>
            <person name="Capote T."/>
            <person name="Chaves I."/>
            <person name="Simoes F."/>
            <person name="Abreu I."/>
            <person name="Carrasquinho I."/>
            <person name="Faro C."/>
            <person name="Guimaraes J.B."/>
            <person name="Mendonca D."/>
            <person name="Nobrega F."/>
            <person name="Rodrigues L."/>
            <person name="Saibo N.J.M."/>
            <person name="Varela M.C."/>
            <person name="Egas C."/>
            <person name="Matos J."/>
            <person name="Miguel C.M."/>
            <person name="Oliveira M.M."/>
            <person name="Ricardo C.P."/>
            <person name="Goncalves S."/>
        </authorList>
    </citation>
    <scope>NUCLEOTIDE SEQUENCE [LARGE SCALE GENOMIC DNA]</scope>
    <source>
        <strain evidence="4">cv. HL8</strain>
    </source>
</reference>
<dbReference type="InterPro" id="IPR050905">
    <property type="entry name" value="Plant_NBS-LRR"/>
</dbReference>
<dbReference type="AlphaFoldDB" id="A0AAW0J827"/>
<keyword evidence="4" id="KW-1185">Reference proteome</keyword>
<evidence type="ECO:0000313" key="3">
    <source>
        <dbReference type="EMBL" id="KAK7822935.1"/>
    </source>
</evidence>
<dbReference type="Pfam" id="PF23247">
    <property type="entry name" value="LRR_RPS2"/>
    <property type="match status" value="2"/>
</dbReference>
<evidence type="ECO:0000259" key="2">
    <source>
        <dbReference type="Pfam" id="PF23247"/>
    </source>
</evidence>
<protein>
    <recommendedName>
        <fullName evidence="2">Disease resistance protein At4g27190-like leucine-rich repeats domain-containing protein</fullName>
    </recommendedName>
</protein>
<gene>
    <name evidence="3" type="ORF">CFP56_035971</name>
</gene>
<accession>A0AAW0J827</accession>
<feature type="domain" description="Disease resistance protein At4g27190-like leucine-rich repeats" evidence="2">
    <location>
        <begin position="3"/>
        <end position="105"/>
    </location>
</feature>
<dbReference type="SUPFAM" id="SSF52058">
    <property type="entry name" value="L domain-like"/>
    <property type="match status" value="1"/>
</dbReference>
<dbReference type="Gene3D" id="3.80.10.10">
    <property type="entry name" value="Ribonuclease Inhibitor"/>
    <property type="match status" value="2"/>
</dbReference>
<dbReference type="InterPro" id="IPR032675">
    <property type="entry name" value="LRR_dom_sf"/>
</dbReference>